<evidence type="ECO:0000256" key="7">
    <source>
        <dbReference type="ARBA" id="ARBA00022989"/>
    </source>
</evidence>
<dbReference type="RefSeq" id="WP_191211925.1">
    <property type="nucleotide sequence ID" value="NZ_BAABKL010000001.1"/>
</dbReference>
<dbReference type="InterPro" id="IPR001905">
    <property type="entry name" value="Ammonium_transpt"/>
</dbReference>
<feature type="transmembrane region" description="Helical" evidence="12">
    <location>
        <begin position="167"/>
        <end position="186"/>
    </location>
</feature>
<sequence length="428" mass="44322">MNGADTAFVLISAALVMLMTPGLAFFYGGMVRVKSALNMLMMSFIALGIVSVLYILFGYSLSFGADSGGIIGSLEFVGLRGIDADTLTGGDEGIPVFAFVLFQMMFAVITPALMSGALADRVKFSAWAVFITIWVSVVYFPVAHWVWAEGGWLFDMGVIDFAGGTAVHINAGVGALAAVLVVGKRIGFKKEPMRPHSLPLVLLGAALLWFGWFGFNAGSALAADGTAANMALNTQVATATAVLGWLLYERVKHGAFTTLGAASGAIAGLVAITPAGAAVNALGAIAIGLVAGLVCSWAVSWKFKLNYDDSLDVVGVHLVGGLIGTLMVGFLATEGGGLAQFGKQALGAFSVMAFTFVVTWLLAKLVDVTMGLRADEDDEVAGVDQAFHAETAYDFSQVGTSSARGAVAPTDTTTDAPEGKTEGKKVDA</sequence>
<keyword evidence="8 12" id="KW-0472">Membrane</keyword>
<evidence type="ECO:0000259" key="14">
    <source>
        <dbReference type="Pfam" id="PF00909"/>
    </source>
</evidence>
<evidence type="ECO:0000256" key="11">
    <source>
        <dbReference type="ARBA" id="ARBA00054862"/>
    </source>
</evidence>
<evidence type="ECO:0000256" key="1">
    <source>
        <dbReference type="ARBA" id="ARBA00004651"/>
    </source>
</evidence>
<dbReference type="InterPro" id="IPR029020">
    <property type="entry name" value="Ammonium/urea_transptr"/>
</dbReference>
<feature type="region of interest" description="Disordered" evidence="13">
    <location>
        <begin position="398"/>
        <end position="428"/>
    </location>
</feature>
<dbReference type="InterPro" id="IPR018047">
    <property type="entry name" value="Ammonium_transpt_CS"/>
</dbReference>
<feature type="transmembrane region" description="Helical" evidence="12">
    <location>
        <begin position="281"/>
        <end position="301"/>
    </location>
</feature>
<reference evidence="15" key="1">
    <citation type="submission" date="2020-09" db="EMBL/GenBank/DDBJ databases">
        <title>Secondary metabolite and genome analysis of marine Streptomyces chumphonensis KK1-2T.</title>
        <authorList>
            <person name="Phongsopitanun W."/>
            <person name="Kanchanasin P."/>
            <person name="Pittayakhajonwut P."/>
            <person name="Suwanborirux K."/>
            <person name="Tanasupawat S."/>
        </authorList>
    </citation>
    <scope>NUCLEOTIDE SEQUENCE</scope>
    <source>
        <strain evidence="15">KK1-2</strain>
    </source>
</reference>
<keyword evidence="9 12" id="KW-0924">Ammonia transport</keyword>
<dbReference type="PANTHER" id="PTHR43029">
    <property type="entry name" value="AMMONIUM TRANSPORTER MEP2"/>
    <property type="match status" value="1"/>
</dbReference>
<keyword evidence="4 12" id="KW-0813">Transport</keyword>
<evidence type="ECO:0000256" key="10">
    <source>
        <dbReference type="ARBA" id="ARBA00050025"/>
    </source>
</evidence>
<comment type="similarity">
    <text evidence="2 12">Belongs to the ammonia transporter channel (TC 1.A.11.2) family.</text>
</comment>
<evidence type="ECO:0000256" key="8">
    <source>
        <dbReference type="ARBA" id="ARBA00023136"/>
    </source>
</evidence>
<feature type="transmembrane region" description="Helical" evidence="12">
    <location>
        <begin position="39"/>
        <end position="57"/>
    </location>
</feature>
<comment type="caution">
    <text evidence="15">The sequence shown here is derived from an EMBL/GenBank/DDBJ whole genome shotgun (WGS) entry which is preliminary data.</text>
</comment>
<dbReference type="Proteomes" id="UP000632289">
    <property type="component" value="Unassembled WGS sequence"/>
</dbReference>
<gene>
    <name evidence="15" type="ORF">IF129_24090</name>
</gene>
<dbReference type="NCBIfam" id="TIGR00836">
    <property type="entry name" value="amt"/>
    <property type="match status" value="1"/>
</dbReference>
<dbReference type="GO" id="GO:0005886">
    <property type="term" value="C:plasma membrane"/>
    <property type="evidence" value="ECO:0007669"/>
    <property type="project" value="UniProtKB-SubCell"/>
</dbReference>
<comment type="subcellular location">
    <subcellularLocation>
        <location evidence="1 12">Cell membrane</location>
        <topology evidence="1 12">Multi-pass membrane protein</topology>
    </subcellularLocation>
</comment>
<evidence type="ECO:0000313" key="16">
    <source>
        <dbReference type="Proteomes" id="UP000632289"/>
    </source>
</evidence>
<feature type="compositionally biased region" description="Basic and acidic residues" evidence="13">
    <location>
        <begin position="417"/>
        <end position="428"/>
    </location>
</feature>
<dbReference type="FunFam" id="1.10.3430.10:FF:000007">
    <property type="entry name" value="Ammonium transporter"/>
    <property type="match status" value="1"/>
</dbReference>
<keyword evidence="5" id="KW-1003">Cell membrane</keyword>
<dbReference type="Pfam" id="PF00909">
    <property type="entry name" value="Ammonium_transp"/>
    <property type="match status" value="1"/>
</dbReference>
<comment type="subunit">
    <text evidence="3">Homotrimer.</text>
</comment>
<dbReference type="Gene3D" id="1.10.3430.10">
    <property type="entry name" value="Ammonium transporter AmtB like domains"/>
    <property type="match status" value="1"/>
</dbReference>
<feature type="transmembrane region" description="Helical" evidence="12">
    <location>
        <begin position="126"/>
        <end position="147"/>
    </location>
</feature>
<feature type="transmembrane region" description="Helical" evidence="12">
    <location>
        <begin position="198"/>
        <end position="215"/>
    </location>
</feature>
<evidence type="ECO:0000256" key="9">
    <source>
        <dbReference type="ARBA" id="ARBA00023177"/>
    </source>
</evidence>
<evidence type="ECO:0000256" key="5">
    <source>
        <dbReference type="ARBA" id="ARBA00022475"/>
    </source>
</evidence>
<dbReference type="PANTHER" id="PTHR43029:SF10">
    <property type="entry name" value="AMMONIUM TRANSPORTER MEP2"/>
    <property type="match status" value="1"/>
</dbReference>
<organism evidence="15 16">
    <name type="scientific">Streptomyces chumphonensis</name>
    <dbReference type="NCBI Taxonomy" id="1214925"/>
    <lineage>
        <taxon>Bacteria</taxon>
        <taxon>Bacillati</taxon>
        <taxon>Actinomycetota</taxon>
        <taxon>Actinomycetes</taxon>
        <taxon>Kitasatosporales</taxon>
        <taxon>Streptomycetaceae</taxon>
        <taxon>Streptomyces</taxon>
    </lineage>
</organism>
<feature type="transmembrane region" description="Helical" evidence="12">
    <location>
        <begin position="6"/>
        <end position="27"/>
    </location>
</feature>
<feature type="transmembrane region" description="Helical" evidence="12">
    <location>
        <begin position="94"/>
        <end position="114"/>
    </location>
</feature>
<feature type="transmembrane region" description="Helical" evidence="12">
    <location>
        <begin position="227"/>
        <end position="248"/>
    </location>
</feature>
<protein>
    <recommendedName>
        <fullName evidence="10 12">Ammonium transporter</fullName>
    </recommendedName>
</protein>
<evidence type="ECO:0000313" key="15">
    <source>
        <dbReference type="EMBL" id="MBD3934630.1"/>
    </source>
</evidence>
<evidence type="ECO:0000256" key="2">
    <source>
        <dbReference type="ARBA" id="ARBA00005887"/>
    </source>
</evidence>
<feature type="transmembrane region" description="Helical" evidence="12">
    <location>
        <begin position="313"/>
        <end position="333"/>
    </location>
</feature>
<feature type="transmembrane region" description="Helical" evidence="12">
    <location>
        <begin position="345"/>
        <end position="363"/>
    </location>
</feature>
<dbReference type="PROSITE" id="PS01219">
    <property type="entry name" value="AMMONIUM_TRANSP"/>
    <property type="match status" value="1"/>
</dbReference>
<dbReference type="GO" id="GO:0008519">
    <property type="term" value="F:ammonium channel activity"/>
    <property type="evidence" value="ECO:0007669"/>
    <property type="project" value="InterPro"/>
</dbReference>
<dbReference type="AlphaFoldDB" id="A0A927F313"/>
<feature type="transmembrane region" description="Helical" evidence="12">
    <location>
        <begin position="255"/>
        <end position="275"/>
    </location>
</feature>
<evidence type="ECO:0000256" key="12">
    <source>
        <dbReference type="RuleBase" id="RU362002"/>
    </source>
</evidence>
<dbReference type="EMBL" id="JACXYU010000018">
    <property type="protein sequence ID" value="MBD3934630.1"/>
    <property type="molecule type" value="Genomic_DNA"/>
</dbReference>
<evidence type="ECO:0000256" key="13">
    <source>
        <dbReference type="SAM" id="MobiDB-lite"/>
    </source>
</evidence>
<keyword evidence="6 12" id="KW-0812">Transmembrane</keyword>
<evidence type="ECO:0000256" key="3">
    <source>
        <dbReference type="ARBA" id="ARBA00011233"/>
    </source>
</evidence>
<name>A0A927F313_9ACTN</name>
<accession>A0A927F313</accession>
<evidence type="ECO:0000256" key="6">
    <source>
        <dbReference type="ARBA" id="ARBA00022692"/>
    </source>
</evidence>
<keyword evidence="16" id="KW-1185">Reference proteome</keyword>
<keyword evidence="7 12" id="KW-1133">Transmembrane helix</keyword>
<feature type="domain" description="Ammonium transporter AmtB-like" evidence="14">
    <location>
        <begin position="7"/>
        <end position="393"/>
    </location>
</feature>
<comment type="function">
    <text evidence="11">Involved in the uptake of ammonium/ammonia (NH(4)(+)/NH(3)).</text>
</comment>
<proteinExistence type="inferred from homology"/>
<evidence type="ECO:0000256" key="4">
    <source>
        <dbReference type="ARBA" id="ARBA00022448"/>
    </source>
</evidence>
<dbReference type="SUPFAM" id="SSF111352">
    <property type="entry name" value="Ammonium transporter"/>
    <property type="match status" value="1"/>
</dbReference>
<dbReference type="InterPro" id="IPR024041">
    <property type="entry name" value="NH4_transpt_AmtB-like_dom"/>
</dbReference>